<dbReference type="GO" id="GO:0003676">
    <property type="term" value="F:nucleic acid binding"/>
    <property type="evidence" value="ECO:0007669"/>
    <property type="project" value="InterPro"/>
</dbReference>
<dbReference type="EMBL" id="KZ819325">
    <property type="protein sequence ID" value="PWN21314.1"/>
    <property type="molecule type" value="Genomic_DNA"/>
</dbReference>
<dbReference type="RefSeq" id="XP_025348474.1">
    <property type="nucleotide sequence ID" value="XM_025492208.1"/>
</dbReference>
<evidence type="ECO:0000313" key="6">
    <source>
        <dbReference type="EMBL" id="PWN21314.1"/>
    </source>
</evidence>
<dbReference type="GO" id="GO:0016279">
    <property type="term" value="F:protein-lysine N-methyltransferase activity"/>
    <property type="evidence" value="ECO:0007669"/>
    <property type="project" value="InterPro"/>
</dbReference>
<evidence type="ECO:0000313" key="7">
    <source>
        <dbReference type="Proteomes" id="UP000245942"/>
    </source>
</evidence>
<keyword evidence="2" id="KW-0963">Cytoplasm</keyword>
<feature type="compositionally biased region" description="Acidic residues" evidence="5">
    <location>
        <begin position="95"/>
        <end position="108"/>
    </location>
</feature>
<dbReference type="Proteomes" id="UP000245942">
    <property type="component" value="Unassembled WGS sequence"/>
</dbReference>
<evidence type="ECO:0000256" key="5">
    <source>
        <dbReference type="SAM" id="MobiDB-lite"/>
    </source>
</evidence>
<organism evidence="6 7">
    <name type="scientific">Pseudomicrostroma glucosiphilum</name>
    <dbReference type="NCBI Taxonomy" id="1684307"/>
    <lineage>
        <taxon>Eukaryota</taxon>
        <taxon>Fungi</taxon>
        <taxon>Dikarya</taxon>
        <taxon>Basidiomycota</taxon>
        <taxon>Ustilaginomycotina</taxon>
        <taxon>Exobasidiomycetes</taxon>
        <taxon>Microstromatales</taxon>
        <taxon>Microstromatales incertae sedis</taxon>
        <taxon>Pseudomicrostroma</taxon>
    </lineage>
</organism>
<dbReference type="InterPro" id="IPR019369">
    <property type="entry name" value="Efm5/EEF1AKMT1"/>
</dbReference>
<evidence type="ECO:0000256" key="4">
    <source>
        <dbReference type="ARBA" id="ARBA00022679"/>
    </source>
</evidence>
<gene>
    <name evidence="6" type="ORF">BCV69DRAFT_282051</name>
</gene>
<name>A0A316U8Z5_9BASI</name>
<dbReference type="InterPro" id="IPR002052">
    <property type="entry name" value="DNA_methylase_N6_adenine_CS"/>
</dbReference>
<keyword evidence="7" id="KW-1185">Reference proteome</keyword>
<dbReference type="STRING" id="1684307.A0A316U8Z5"/>
<dbReference type="GO" id="GO:0005737">
    <property type="term" value="C:cytoplasm"/>
    <property type="evidence" value="ECO:0007669"/>
    <property type="project" value="UniProtKB-SubCell"/>
</dbReference>
<dbReference type="PANTHER" id="PTHR13200">
    <property type="entry name" value="EEF1A LYSINE METHYLTRANSFERASE 1"/>
    <property type="match status" value="1"/>
</dbReference>
<reference evidence="6 7" key="1">
    <citation type="journal article" date="2018" name="Mol. Biol. Evol.">
        <title>Broad Genomic Sampling Reveals a Smut Pathogenic Ancestry of the Fungal Clade Ustilaginomycotina.</title>
        <authorList>
            <person name="Kijpornyongpan T."/>
            <person name="Mondo S.J."/>
            <person name="Barry K."/>
            <person name="Sandor L."/>
            <person name="Lee J."/>
            <person name="Lipzen A."/>
            <person name="Pangilinan J."/>
            <person name="LaButti K."/>
            <person name="Hainaut M."/>
            <person name="Henrissat B."/>
            <person name="Grigoriev I.V."/>
            <person name="Spatafora J.W."/>
            <person name="Aime M.C."/>
        </authorList>
    </citation>
    <scope>NUCLEOTIDE SEQUENCE [LARGE SCALE GENOMIC DNA]</scope>
    <source>
        <strain evidence="6 7">MCA 4718</strain>
    </source>
</reference>
<dbReference type="GeneID" id="37013942"/>
<proteinExistence type="predicted"/>
<evidence type="ECO:0000256" key="2">
    <source>
        <dbReference type="ARBA" id="ARBA00022490"/>
    </source>
</evidence>
<dbReference type="AlphaFoldDB" id="A0A316U8Z5"/>
<evidence type="ECO:0000256" key="1">
    <source>
        <dbReference type="ARBA" id="ARBA00004496"/>
    </source>
</evidence>
<feature type="compositionally biased region" description="Basic and acidic residues" evidence="5">
    <location>
        <begin position="61"/>
        <end position="88"/>
    </location>
</feature>
<evidence type="ECO:0000256" key="3">
    <source>
        <dbReference type="ARBA" id="ARBA00022603"/>
    </source>
</evidence>
<feature type="compositionally biased region" description="Basic and acidic residues" evidence="5">
    <location>
        <begin position="43"/>
        <end position="53"/>
    </location>
</feature>
<feature type="region of interest" description="Disordered" evidence="5">
    <location>
        <begin position="1"/>
        <end position="108"/>
    </location>
</feature>
<dbReference type="Pfam" id="PF10237">
    <property type="entry name" value="N6-adenineMlase"/>
    <property type="match status" value="1"/>
</dbReference>
<dbReference type="InterPro" id="IPR041370">
    <property type="entry name" value="Mlase_EEF1AKMT1/ZCCHC4"/>
</dbReference>
<keyword evidence="4" id="KW-0808">Transferase</keyword>
<protein>
    <submittedName>
        <fullName evidence="6">Uncharacterized protein</fullName>
    </submittedName>
</protein>
<sequence>MTLSISPRNQDDGLARSLEASSSTSMSPPGLGTNVMAMLGQFQKERQKQEAKFAKLQAKSRAQERARLAAQRKQDKQDADDAEAEAKVLAKAQAEAEEQEREEEESLAEAEAWADIERLARIDAGIEDPFTETMSLASSGTGEGADGEEDEEDDVIDVDEWRQLVQEDFGQSQFWYSSAFAYTLARHIHSHLRTLDVDHTPRIAFLCSPTAFVAFQHLYGGNKPGRDFKAGENMWMMEIDERFKVVAGDGFAKYDYNFPTKGLANLQGKIDMVVIDPPYLNRPTTDCIAKTVAHLLSPPSERLPRGGSILLITGETIGAYACQTYPLQGQPELRKTMLEVEHQGGRLSNEFSAWASWEGAEKFGIGDGEGEEIGRYE</sequence>
<dbReference type="GO" id="GO:0032259">
    <property type="term" value="P:methylation"/>
    <property type="evidence" value="ECO:0007669"/>
    <property type="project" value="UniProtKB-KW"/>
</dbReference>
<dbReference type="OrthoDB" id="206354at2759"/>
<accession>A0A316U8Z5</accession>
<dbReference type="PANTHER" id="PTHR13200:SF0">
    <property type="entry name" value="EEF1A LYSINE METHYLTRANSFERASE 1"/>
    <property type="match status" value="1"/>
</dbReference>
<comment type="subcellular location">
    <subcellularLocation>
        <location evidence="1">Cytoplasm</location>
    </subcellularLocation>
</comment>
<keyword evidence="3" id="KW-0489">Methyltransferase</keyword>
<dbReference type="PROSITE" id="PS00092">
    <property type="entry name" value="N6_MTASE"/>
    <property type="match status" value="1"/>
</dbReference>